<dbReference type="InterPro" id="IPR020821">
    <property type="entry name" value="ENPP1-3/EXOG-like_nuc-like"/>
</dbReference>
<keyword evidence="8" id="KW-1185">Reference proteome</keyword>
<feature type="transmembrane region" description="Helical" evidence="4">
    <location>
        <begin position="9"/>
        <end position="27"/>
    </location>
</feature>
<dbReference type="SMART" id="SM00477">
    <property type="entry name" value="NUC"/>
    <property type="match status" value="1"/>
</dbReference>
<protein>
    <submittedName>
        <fullName evidence="7">Nuclease EXOG, mitochondrial</fullName>
    </submittedName>
</protein>
<dbReference type="SMART" id="SM00892">
    <property type="entry name" value="Endonuclease_NS"/>
    <property type="match status" value="1"/>
</dbReference>
<dbReference type="SUPFAM" id="SSF54060">
    <property type="entry name" value="His-Me finger endonucleases"/>
    <property type="match status" value="1"/>
</dbReference>
<dbReference type="InterPro" id="IPR040255">
    <property type="entry name" value="Non-specific_endonuclease"/>
</dbReference>
<keyword evidence="4" id="KW-1133">Transmembrane helix</keyword>
<sequence>MGTRMQARLAYFGVGVLAGVGAGAGYWRVYKQLELSDSLESRHKNTELPLEQRVFKYGRPESPFSSRTYTSHSVLYDHVHKVPLWSAEVITPQGISGPAKRGNSRFQPDPTILTRFSSGNADYLKSGWSRGHMTPAADCKHCQSAMDDSHYLTNIVPQDFNNNSGYWNRLEMFCRDLAEKYPAVYVTSGPLYLPSPSLDDGGKKFVKYQVIGAGKVAVPTHLYKVILAETDDSSDPASQPPPSLGVFVVPNKPLGDEELTSFQTTLTELETLCGISFHSKLDRSNVSDLCKTDKCKLMTTLELKQFVYSLRLGRAKSEEQIGEILDEAKKEGLERDSVIAQSAAQQGNKLNTSATNGS</sequence>
<evidence type="ECO:0000259" key="6">
    <source>
        <dbReference type="SMART" id="SM00892"/>
    </source>
</evidence>
<keyword evidence="4" id="KW-0472">Membrane</keyword>
<dbReference type="GO" id="GO:0003676">
    <property type="term" value="F:nucleic acid binding"/>
    <property type="evidence" value="ECO:0007669"/>
    <property type="project" value="InterPro"/>
</dbReference>
<evidence type="ECO:0000256" key="1">
    <source>
        <dbReference type="ARBA" id="ARBA00010052"/>
    </source>
</evidence>
<dbReference type="GO" id="GO:0004521">
    <property type="term" value="F:RNA endonuclease activity"/>
    <property type="evidence" value="ECO:0007669"/>
    <property type="project" value="TreeGrafter"/>
</dbReference>
<organism evidence="7 8">
    <name type="scientific">Geodia barretti</name>
    <name type="common">Barrett's horny sponge</name>
    <dbReference type="NCBI Taxonomy" id="519541"/>
    <lineage>
        <taxon>Eukaryota</taxon>
        <taxon>Metazoa</taxon>
        <taxon>Porifera</taxon>
        <taxon>Demospongiae</taxon>
        <taxon>Heteroscleromorpha</taxon>
        <taxon>Tetractinellida</taxon>
        <taxon>Astrophorina</taxon>
        <taxon>Geodiidae</taxon>
        <taxon>Geodia</taxon>
    </lineage>
</organism>
<evidence type="ECO:0000259" key="5">
    <source>
        <dbReference type="SMART" id="SM00477"/>
    </source>
</evidence>
<dbReference type="AlphaFoldDB" id="A0AA35RD45"/>
<dbReference type="PANTHER" id="PTHR13966">
    <property type="entry name" value="ENDONUCLEASE RELATED"/>
    <property type="match status" value="1"/>
</dbReference>
<feature type="binding site" evidence="3">
    <location>
        <position position="163"/>
    </location>
    <ligand>
        <name>Mg(2+)</name>
        <dbReference type="ChEBI" id="CHEBI:18420"/>
        <note>catalytic</note>
    </ligand>
</feature>
<feature type="domain" description="ENPP1-3/EXOG-like endonuclease/phosphodiesterase" evidence="5">
    <location>
        <begin position="69"/>
        <end position="284"/>
    </location>
</feature>
<dbReference type="EMBL" id="CASHTH010000934">
    <property type="protein sequence ID" value="CAI8009270.1"/>
    <property type="molecule type" value="Genomic_DNA"/>
</dbReference>
<dbReference type="GO" id="GO:0006309">
    <property type="term" value="P:apoptotic DNA fragmentation"/>
    <property type="evidence" value="ECO:0007669"/>
    <property type="project" value="TreeGrafter"/>
</dbReference>
<dbReference type="GO" id="GO:0005634">
    <property type="term" value="C:nucleus"/>
    <property type="evidence" value="ECO:0007669"/>
    <property type="project" value="TreeGrafter"/>
</dbReference>
<evidence type="ECO:0000313" key="7">
    <source>
        <dbReference type="EMBL" id="CAI8009270.1"/>
    </source>
</evidence>
<dbReference type="InterPro" id="IPR001604">
    <property type="entry name" value="Endo_G_ENPP1-like_dom"/>
</dbReference>
<reference evidence="7" key="1">
    <citation type="submission" date="2023-03" db="EMBL/GenBank/DDBJ databases">
        <authorList>
            <person name="Steffen K."/>
            <person name="Cardenas P."/>
        </authorList>
    </citation>
    <scope>NUCLEOTIDE SEQUENCE</scope>
</reference>
<feature type="active site" description="Proton acceptor" evidence="2">
    <location>
        <position position="132"/>
    </location>
</feature>
<dbReference type="GO" id="GO:0005743">
    <property type="term" value="C:mitochondrial inner membrane"/>
    <property type="evidence" value="ECO:0007669"/>
    <property type="project" value="TreeGrafter"/>
</dbReference>
<proteinExistence type="inferred from homology"/>
<gene>
    <name evidence="7" type="ORF">GBAR_LOCUS6257</name>
</gene>
<dbReference type="Proteomes" id="UP001174909">
    <property type="component" value="Unassembled WGS sequence"/>
</dbReference>
<dbReference type="InterPro" id="IPR044925">
    <property type="entry name" value="His-Me_finger_sf"/>
</dbReference>
<evidence type="ECO:0000256" key="2">
    <source>
        <dbReference type="PIRSR" id="PIRSR640255-1"/>
    </source>
</evidence>
<evidence type="ECO:0000313" key="8">
    <source>
        <dbReference type="Proteomes" id="UP001174909"/>
    </source>
</evidence>
<dbReference type="GO" id="GO:0046872">
    <property type="term" value="F:metal ion binding"/>
    <property type="evidence" value="ECO:0007669"/>
    <property type="project" value="UniProtKB-KW"/>
</dbReference>
<dbReference type="InterPro" id="IPR044929">
    <property type="entry name" value="DNA/RNA_non-sp_Endonuclease_sf"/>
</dbReference>
<dbReference type="Gene3D" id="3.40.570.10">
    <property type="entry name" value="Extracellular Endonuclease, subunit A"/>
    <property type="match status" value="1"/>
</dbReference>
<evidence type="ECO:0000256" key="3">
    <source>
        <dbReference type="PIRSR" id="PIRSR640255-2"/>
    </source>
</evidence>
<comment type="similarity">
    <text evidence="1">Belongs to the DNA/RNA non-specific endonuclease family.</text>
</comment>
<evidence type="ECO:0000256" key="4">
    <source>
        <dbReference type="SAM" id="Phobius"/>
    </source>
</evidence>
<accession>A0AA35RD45</accession>
<comment type="caution">
    <text evidence="7">The sequence shown here is derived from an EMBL/GenBank/DDBJ whole genome shotgun (WGS) entry which is preliminary data.</text>
</comment>
<keyword evidence="4" id="KW-0812">Transmembrane</keyword>
<dbReference type="Pfam" id="PF01223">
    <property type="entry name" value="Endonuclease_NS"/>
    <property type="match status" value="1"/>
</dbReference>
<keyword evidence="3" id="KW-0479">Metal-binding</keyword>
<dbReference type="CDD" id="cd00091">
    <property type="entry name" value="NUC"/>
    <property type="match status" value="1"/>
</dbReference>
<feature type="domain" description="DNA/RNA non-specific endonuclease/pyrophosphatase/phosphodiesterase" evidence="6">
    <location>
        <begin position="68"/>
        <end position="284"/>
    </location>
</feature>
<name>A0AA35RD45_GEOBA</name>
<dbReference type="PANTHER" id="PTHR13966:SF19">
    <property type="entry name" value="NUCLEASE EXOG, MITOCHONDRIAL"/>
    <property type="match status" value="1"/>
</dbReference>
<dbReference type="GO" id="GO:0000014">
    <property type="term" value="F:single-stranded DNA endodeoxyribonuclease activity"/>
    <property type="evidence" value="ECO:0007669"/>
    <property type="project" value="TreeGrafter"/>
</dbReference>